<evidence type="ECO:0000313" key="1">
    <source>
        <dbReference type="EMBL" id="KAF9695656.1"/>
    </source>
</evidence>
<name>A0A8H7J1Y1_9PLEO</name>
<dbReference type="EMBL" id="RZGK01000011">
    <property type="protein sequence ID" value="KAF9695656.1"/>
    <property type="molecule type" value="Genomic_DNA"/>
</dbReference>
<reference evidence="1" key="2">
    <citation type="submission" date="2020-09" db="EMBL/GenBank/DDBJ databases">
        <title>Reference genome assembly for Australian Ascochyta lentis isolate Al4.</title>
        <authorList>
            <person name="Lee R.C."/>
            <person name="Farfan-Caceres L.M."/>
            <person name="Debler J.W."/>
            <person name="Williams A.H."/>
            <person name="Henares B.M."/>
        </authorList>
    </citation>
    <scope>NUCLEOTIDE SEQUENCE</scope>
    <source>
        <strain evidence="1">Al4</strain>
    </source>
</reference>
<dbReference type="AlphaFoldDB" id="A0A8H7J1Y1"/>
<protein>
    <submittedName>
        <fullName evidence="1">Uncharacterized protein</fullName>
    </submittedName>
</protein>
<organism evidence="1 2">
    <name type="scientific">Ascochyta lentis</name>
    <dbReference type="NCBI Taxonomy" id="205686"/>
    <lineage>
        <taxon>Eukaryota</taxon>
        <taxon>Fungi</taxon>
        <taxon>Dikarya</taxon>
        <taxon>Ascomycota</taxon>
        <taxon>Pezizomycotina</taxon>
        <taxon>Dothideomycetes</taxon>
        <taxon>Pleosporomycetidae</taxon>
        <taxon>Pleosporales</taxon>
        <taxon>Pleosporineae</taxon>
        <taxon>Didymellaceae</taxon>
        <taxon>Ascochyta</taxon>
    </lineage>
</organism>
<proteinExistence type="predicted"/>
<evidence type="ECO:0000313" key="2">
    <source>
        <dbReference type="Proteomes" id="UP000651452"/>
    </source>
</evidence>
<reference evidence="1" key="1">
    <citation type="submission" date="2018-12" db="EMBL/GenBank/DDBJ databases">
        <authorList>
            <person name="Syme R.A."/>
            <person name="Farfan-Caceres L."/>
            <person name="Lichtenzveig J."/>
        </authorList>
    </citation>
    <scope>NUCLEOTIDE SEQUENCE</scope>
    <source>
        <strain evidence="1">Al4</strain>
    </source>
</reference>
<dbReference type="OrthoDB" id="5333823at2759"/>
<keyword evidence="2" id="KW-1185">Reference proteome</keyword>
<comment type="caution">
    <text evidence="1">The sequence shown here is derived from an EMBL/GenBank/DDBJ whole genome shotgun (WGS) entry which is preliminary data.</text>
</comment>
<dbReference type="Proteomes" id="UP000651452">
    <property type="component" value="Unassembled WGS sequence"/>
</dbReference>
<gene>
    <name evidence="1" type="ORF">EKO04_006327</name>
</gene>
<sequence length="298" mass="33368">MLLNSLTYQITLDPKHARHVDEYYGRSIKAFRQALSDTKCFQEEMTPYAGILLCSISMNRAMPFSIHLNGIASIFHQRQSLLSPAEDSKELASLIGVLDLPTHSLGRQNAHLNMWHKHCRGQAGVEEVTGLPCSLIDLFASPMDDDIEERLIQWPGEPSEPPMSKIWEATQYAGLLMIRQHRLDRGLFIKLDKLSNASTIEHTLTLLRDLRMRMDVGTSATTEALLFPLVAVGSQPKMLTTECREFIKEGIVLLADGSLGHYPYYKAVASLLETFWAGDGAISLDNVARELNLELGLF</sequence>
<accession>A0A8H7J1Y1</accession>